<dbReference type="PROSITE" id="PS50113">
    <property type="entry name" value="PAC"/>
    <property type="match status" value="1"/>
</dbReference>
<dbReference type="RefSeq" id="WP_006965346.1">
    <property type="nucleotide sequence ID" value="NZ_APJX01000003.1"/>
</dbReference>
<keyword evidence="1" id="KW-0812">Transmembrane</keyword>
<feature type="domain" description="PAC" evidence="3">
    <location>
        <begin position="281"/>
        <end position="333"/>
    </location>
</feature>
<evidence type="ECO:0000313" key="5">
    <source>
        <dbReference type="EMBL" id="EMS80015.1"/>
    </source>
</evidence>
<dbReference type="SMART" id="SM00267">
    <property type="entry name" value="GGDEF"/>
    <property type="match status" value="1"/>
</dbReference>
<dbReference type="Proteomes" id="UP000014216">
    <property type="component" value="Unassembled WGS sequence"/>
</dbReference>
<accession>S0FZC4</accession>
<dbReference type="GO" id="GO:0003824">
    <property type="term" value="F:catalytic activity"/>
    <property type="evidence" value="ECO:0007669"/>
    <property type="project" value="UniProtKB-ARBA"/>
</dbReference>
<dbReference type="InterPro" id="IPR029787">
    <property type="entry name" value="Nucleotide_cyclase"/>
</dbReference>
<dbReference type="Gene3D" id="3.30.70.270">
    <property type="match status" value="1"/>
</dbReference>
<dbReference type="InterPro" id="IPR000014">
    <property type="entry name" value="PAS"/>
</dbReference>
<gene>
    <name evidence="5" type="ORF">Dpo_3c01580</name>
</gene>
<evidence type="ECO:0000259" key="4">
    <source>
        <dbReference type="PROSITE" id="PS50887"/>
    </source>
</evidence>
<dbReference type="InterPro" id="IPR000160">
    <property type="entry name" value="GGDEF_dom"/>
</dbReference>
<keyword evidence="1" id="KW-1133">Transmembrane helix</keyword>
<dbReference type="InterPro" id="IPR000700">
    <property type="entry name" value="PAS-assoc_C"/>
</dbReference>
<evidence type="ECO:0000256" key="1">
    <source>
        <dbReference type="SAM" id="Phobius"/>
    </source>
</evidence>
<dbReference type="SMART" id="SM00091">
    <property type="entry name" value="PAS"/>
    <property type="match status" value="2"/>
</dbReference>
<dbReference type="Pfam" id="PF08448">
    <property type="entry name" value="PAS_4"/>
    <property type="match status" value="1"/>
</dbReference>
<dbReference type="OrthoDB" id="9759607at2"/>
<dbReference type="SUPFAM" id="SSF55073">
    <property type="entry name" value="Nucleotide cyclase"/>
    <property type="match status" value="1"/>
</dbReference>
<dbReference type="PATRIC" id="fig|1286635.3.peg.1723"/>
<proteinExistence type="predicted"/>
<dbReference type="NCBIfam" id="TIGR00254">
    <property type="entry name" value="GGDEF"/>
    <property type="match status" value="1"/>
</dbReference>
<dbReference type="SMART" id="SM00086">
    <property type="entry name" value="PAC"/>
    <property type="match status" value="1"/>
</dbReference>
<dbReference type="EMBL" id="APJX01000003">
    <property type="protein sequence ID" value="EMS80015.1"/>
    <property type="molecule type" value="Genomic_DNA"/>
</dbReference>
<evidence type="ECO:0000259" key="2">
    <source>
        <dbReference type="PROSITE" id="PS50112"/>
    </source>
</evidence>
<dbReference type="CDD" id="cd01949">
    <property type="entry name" value="GGDEF"/>
    <property type="match status" value="1"/>
</dbReference>
<dbReference type="InterPro" id="IPR043128">
    <property type="entry name" value="Rev_trsase/Diguanyl_cyclase"/>
</dbReference>
<comment type="caution">
    <text evidence="5">The sequence shown here is derived from an EMBL/GenBank/DDBJ whole genome shotgun (WGS) entry which is preliminary data.</text>
</comment>
<dbReference type="AlphaFoldDB" id="S0FZC4"/>
<evidence type="ECO:0000259" key="3">
    <source>
        <dbReference type="PROSITE" id="PS50113"/>
    </source>
</evidence>
<dbReference type="Gene3D" id="3.30.450.20">
    <property type="entry name" value="PAS domain"/>
    <property type="match status" value="2"/>
</dbReference>
<sequence length="502" mass="56688">MDVTTKKVRWLNKAAAFQYLKHFVFALILVSLAAGLRVWLLENRFDLLEIAVFALVCSFISYLAEAVYRSQKKLKQVESELKASTEYGQFIRSIIENIPNMIGYWDRDLRCRYANNAYGKWFGKSPEKIVGIFFRDLTGERLFALNEPHIRRVLAGEPQRFERTLNKAGGGVGHIIGHYIPNFDADGTVKGFVTQASEVTFLKETEAKLELAACVFENTLDGVLITDADGVILSVNPAFIEITGYTAEEAVGQNPRMLQSNRHDRAFYAAMWKQIITKGRWNGEIWNRRKDGDLYLERMTISMVRDADGKPDRYVSVFSDITAFRRKDEHIKHLAFHDALTDLPNRTLLMDRINRIMINSDREPCNLALLFLDLDGFKLVNDQYGHNVGDDLLKEVAKRLLALVRESDIVARLGGDEFIVVLNNPKGIQKITSIATHVVRSINEPMEILGEVLHVGASVGIALFPADAGTSADLIKNADTAMYTAKESGRNTIRFYAPDNNF</sequence>
<feature type="transmembrane region" description="Helical" evidence="1">
    <location>
        <begin position="20"/>
        <end position="41"/>
    </location>
</feature>
<evidence type="ECO:0000313" key="6">
    <source>
        <dbReference type="Proteomes" id="UP000014216"/>
    </source>
</evidence>
<protein>
    <submittedName>
        <fullName evidence="5">Sensory box protein</fullName>
    </submittedName>
</protein>
<dbReference type="CDD" id="cd00130">
    <property type="entry name" value="PAS"/>
    <property type="match status" value="2"/>
</dbReference>
<reference evidence="5 6" key="1">
    <citation type="journal article" date="2013" name="Genome Announc.">
        <title>Draft Genome Sequence of Desulfotignum phosphitoxidans DSM 13687 Strain FiPS-3.</title>
        <authorList>
            <person name="Poehlein A."/>
            <person name="Daniel R."/>
            <person name="Simeonova D.D."/>
        </authorList>
    </citation>
    <scope>NUCLEOTIDE SEQUENCE [LARGE SCALE GENOMIC DNA]</scope>
    <source>
        <strain evidence="5 6">DSM 13687</strain>
    </source>
</reference>
<dbReference type="NCBIfam" id="TIGR00229">
    <property type="entry name" value="sensory_box"/>
    <property type="match status" value="2"/>
</dbReference>
<dbReference type="InterPro" id="IPR013656">
    <property type="entry name" value="PAS_4"/>
</dbReference>
<dbReference type="InterPro" id="IPR001610">
    <property type="entry name" value="PAC"/>
</dbReference>
<keyword evidence="1" id="KW-0472">Membrane</keyword>
<dbReference type="Pfam" id="PF00990">
    <property type="entry name" value="GGDEF"/>
    <property type="match status" value="1"/>
</dbReference>
<dbReference type="InterPro" id="IPR052163">
    <property type="entry name" value="DGC-Regulatory_Protein"/>
</dbReference>
<dbReference type="PROSITE" id="PS50887">
    <property type="entry name" value="GGDEF"/>
    <property type="match status" value="1"/>
</dbReference>
<organism evidence="5 6">
    <name type="scientific">Desulfotignum phosphitoxidans DSM 13687</name>
    <dbReference type="NCBI Taxonomy" id="1286635"/>
    <lineage>
        <taxon>Bacteria</taxon>
        <taxon>Pseudomonadati</taxon>
        <taxon>Thermodesulfobacteriota</taxon>
        <taxon>Desulfobacteria</taxon>
        <taxon>Desulfobacterales</taxon>
        <taxon>Desulfobacteraceae</taxon>
        <taxon>Desulfotignum</taxon>
    </lineage>
</organism>
<name>S0FZC4_9BACT</name>
<dbReference type="FunFam" id="3.30.70.270:FF:000001">
    <property type="entry name" value="Diguanylate cyclase domain protein"/>
    <property type="match status" value="1"/>
</dbReference>
<dbReference type="SUPFAM" id="SSF55785">
    <property type="entry name" value="PYP-like sensor domain (PAS domain)"/>
    <property type="match status" value="2"/>
</dbReference>
<feature type="domain" description="PAS" evidence="2">
    <location>
        <begin position="215"/>
        <end position="254"/>
    </location>
</feature>
<dbReference type="PANTHER" id="PTHR46663:SF3">
    <property type="entry name" value="SLL0267 PROTEIN"/>
    <property type="match status" value="1"/>
</dbReference>
<feature type="domain" description="GGDEF" evidence="4">
    <location>
        <begin position="365"/>
        <end position="498"/>
    </location>
</feature>
<dbReference type="PANTHER" id="PTHR46663">
    <property type="entry name" value="DIGUANYLATE CYCLASE DGCT-RELATED"/>
    <property type="match status" value="1"/>
</dbReference>
<dbReference type="Pfam" id="PF13426">
    <property type="entry name" value="PAS_9"/>
    <property type="match status" value="1"/>
</dbReference>
<dbReference type="InterPro" id="IPR035965">
    <property type="entry name" value="PAS-like_dom_sf"/>
</dbReference>
<dbReference type="PROSITE" id="PS50112">
    <property type="entry name" value="PAS"/>
    <property type="match status" value="1"/>
</dbReference>
<keyword evidence="6" id="KW-1185">Reference proteome</keyword>